<dbReference type="EMBL" id="JAIFOC010000018">
    <property type="protein sequence ID" value="MBX4221708.1"/>
    <property type="molecule type" value="Genomic_DNA"/>
</dbReference>
<evidence type="ECO:0000313" key="7">
    <source>
        <dbReference type="EMBL" id="SAY68308.1"/>
    </source>
</evidence>
<evidence type="ECO:0000313" key="10">
    <source>
        <dbReference type="Proteomes" id="UP000469871"/>
    </source>
</evidence>
<dbReference type="EMBL" id="MVGJ01000021">
    <property type="protein sequence ID" value="OOL83232.1"/>
    <property type="molecule type" value="Genomic_DNA"/>
</dbReference>
<evidence type="ECO:0000313" key="6">
    <source>
        <dbReference type="EMBL" id="OOL83232.1"/>
    </source>
</evidence>
<reference evidence="7 8" key="1">
    <citation type="submission" date="2016-04" db="EMBL/GenBank/DDBJ databases">
        <authorList>
            <person name="Millard A."/>
        </authorList>
    </citation>
    <scope>NUCLEOTIDE SEQUENCE [LARGE SCALE GENOMIC DNA]</scope>
    <source>
        <strain evidence="7">Isolate 22</strain>
    </source>
</reference>
<keyword evidence="2" id="KW-0732">Signal</keyword>
<reference evidence="4 10" key="3">
    <citation type="submission" date="2019-10" db="EMBL/GenBank/DDBJ databases">
        <title>Evolutionary dynamics of vancomycin-resistant Enterococcus faecium during gastrointestinal tract colonization and bloodstream infection in immunocompromised pediatric patients.</title>
        <authorList>
            <person name="Chilambi G.S."/>
            <person name="Nordstrom H.R."/>
            <person name="Evans D.R."/>
            <person name="Ferrolino J."/>
            <person name="Hayden R.T."/>
            <person name="Maron G.M."/>
            <person name="Vo A.N."/>
            <person name="Gilmore M.S."/>
            <person name="Wolf J."/>
            <person name="Rosch J.W."/>
            <person name="Van Tyne D."/>
        </authorList>
    </citation>
    <scope>NUCLEOTIDE SEQUENCE [LARGE SCALE GENOMIC DNA]</scope>
    <source>
        <strain evidence="4 10">VRECG27</strain>
    </source>
</reference>
<dbReference type="Proteomes" id="UP000183509">
    <property type="component" value="Unassembled WGS sequence"/>
</dbReference>
<feature type="transmembrane region" description="Helical" evidence="1">
    <location>
        <begin position="81"/>
        <end position="100"/>
    </location>
</feature>
<evidence type="ECO:0000313" key="11">
    <source>
        <dbReference type="Proteomes" id="UP001139644"/>
    </source>
</evidence>
<evidence type="ECO:0000313" key="5">
    <source>
        <dbReference type="EMBL" id="MBX4221708.1"/>
    </source>
</evidence>
<evidence type="ECO:0000313" key="4">
    <source>
        <dbReference type="EMBL" id="KAB7577289.1"/>
    </source>
</evidence>
<accession>A0A133CHJ7</accession>
<dbReference type="AlphaFoldDB" id="A0A133CHJ7"/>
<keyword evidence="1" id="KW-0472">Membrane</keyword>
<feature type="domain" description="Tim44-like" evidence="3">
    <location>
        <begin position="127"/>
        <end position="243"/>
    </location>
</feature>
<dbReference type="Pfam" id="PF04280">
    <property type="entry name" value="Tim44"/>
    <property type="match status" value="1"/>
</dbReference>
<comment type="caution">
    <text evidence="5">The sequence shown here is derived from an EMBL/GenBank/DDBJ whole genome shotgun (WGS) entry which is preliminary data.</text>
</comment>
<dbReference type="EMBL" id="FKLM01000003">
    <property type="protein sequence ID" value="SAY68308.1"/>
    <property type="molecule type" value="Genomic_DNA"/>
</dbReference>
<dbReference type="RefSeq" id="WP_002287538.1">
    <property type="nucleotide sequence ID" value="NZ_AP026601.1"/>
</dbReference>
<feature type="chain" id="PRO_5015050249" evidence="2">
    <location>
        <begin position="27"/>
        <end position="254"/>
    </location>
</feature>
<sequence length="254" mass="28565">MKKINYLAIILLVGLCLFALPTQGFAVAGGHGGGTSSGRSSGRGSFGGRSYGGSYFGSRSYGRDSYGYYGPGTGPSSYEQTGFLALAVLSVGGVSAFSIVKNKRQKKRLKAEILSRMSGTAKEKKAQFLEIQKIFMKIQSAWEEETPEKARSCYTDKLFAEHQKVLQKNKADGVRNHTKKITIQEVGNYRQIHENSFAIRIDFRCCDYSVDRKDGRLISGSKTQRQYFSQIWYFDFSEKEKRWQADFIQPIMLD</sequence>
<name>A0A133CHJ7_ENTFC</name>
<evidence type="ECO:0000313" key="9">
    <source>
        <dbReference type="Proteomes" id="UP000191171"/>
    </source>
</evidence>
<dbReference type="OMA" id="MIDYTIN"/>
<reference evidence="5" key="4">
    <citation type="journal article" date="2022" name="J. Anim. Sci.">
        <title>Whole genome sequence analyses-based assessment of virulence potential and antimicrobial susceptibilities and resistance of Enterococcus faecium strains isolated from commercial swine and cattle probiotic products.</title>
        <authorList>
            <person name="Shridhar P.B."/>
            <person name="Amachawadi R.G."/>
            <person name="Tokach M."/>
            <person name="Patel I."/>
            <person name="Gangiredla J."/>
            <person name="Mammel M."/>
            <person name="Nagaraja T.G."/>
        </authorList>
    </citation>
    <scope>NUCLEOTIDE SEQUENCE</scope>
    <source>
        <strain evidence="5">EF215</strain>
    </source>
</reference>
<protein>
    <submittedName>
        <fullName evidence="5 7">TIM44-like domain-containing protein</fullName>
    </submittedName>
</protein>
<dbReference type="Gene3D" id="3.10.450.240">
    <property type="match status" value="1"/>
</dbReference>
<evidence type="ECO:0000313" key="8">
    <source>
        <dbReference type="Proteomes" id="UP000183509"/>
    </source>
</evidence>
<reference evidence="6 9" key="2">
    <citation type="submission" date="2017-02" db="EMBL/GenBank/DDBJ databases">
        <title>Clonality and virulence of isolates of VRE in Hematopoietic Stem Cell Transplanted (HSCT) patients.</title>
        <authorList>
            <person name="Marchi A.P."/>
            <person name="Martins R.C."/>
            <person name="Marie S.K."/>
            <person name="Levin A.S."/>
            <person name="Costa S.F."/>
        </authorList>
    </citation>
    <scope>NUCLEOTIDE SEQUENCE [LARGE SCALE GENOMIC DNA]</scope>
    <source>
        <strain evidence="6 9">LIM1759</strain>
    </source>
</reference>
<dbReference type="EMBL" id="WEFP01000001">
    <property type="protein sequence ID" value="KAB7577289.1"/>
    <property type="molecule type" value="Genomic_DNA"/>
</dbReference>
<feature type="signal peptide" evidence="2">
    <location>
        <begin position="1"/>
        <end position="26"/>
    </location>
</feature>
<proteinExistence type="predicted"/>
<dbReference type="Proteomes" id="UP000469871">
    <property type="component" value="Unassembled WGS sequence"/>
</dbReference>
<dbReference type="SUPFAM" id="SSF54427">
    <property type="entry name" value="NTF2-like"/>
    <property type="match status" value="1"/>
</dbReference>
<gene>
    <name evidence="6" type="ORF">B1P95_04930</name>
    <name evidence="7" type="ORF">DTPHA_600240</name>
    <name evidence="4" type="ORF">GBM73_08140</name>
    <name evidence="5" type="ORF">KYX88_02425</name>
</gene>
<keyword evidence="1" id="KW-0812">Transmembrane</keyword>
<dbReference type="Proteomes" id="UP001139644">
    <property type="component" value="Unassembled WGS sequence"/>
</dbReference>
<dbReference type="Proteomes" id="UP000191171">
    <property type="component" value="Unassembled WGS sequence"/>
</dbReference>
<evidence type="ECO:0000256" key="1">
    <source>
        <dbReference type="SAM" id="Phobius"/>
    </source>
</evidence>
<evidence type="ECO:0000256" key="2">
    <source>
        <dbReference type="SAM" id="SignalP"/>
    </source>
</evidence>
<keyword evidence="1" id="KW-1133">Transmembrane helix</keyword>
<dbReference type="InterPro" id="IPR032710">
    <property type="entry name" value="NTF2-like_dom_sf"/>
</dbReference>
<evidence type="ECO:0000259" key="3">
    <source>
        <dbReference type="Pfam" id="PF04280"/>
    </source>
</evidence>
<dbReference type="InterPro" id="IPR007379">
    <property type="entry name" value="Tim44-like_dom"/>
</dbReference>
<organism evidence="5 11">
    <name type="scientific">Enterococcus faecium</name>
    <name type="common">Streptococcus faecium</name>
    <dbReference type="NCBI Taxonomy" id="1352"/>
    <lineage>
        <taxon>Bacteria</taxon>
        <taxon>Bacillati</taxon>
        <taxon>Bacillota</taxon>
        <taxon>Bacilli</taxon>
        <taxon>Lactobacillales</taxon>
        <taxon>Enterococcaceae</taxon>
        <taxon>Enterococcus</taxon>
    </lineage>
</organism>